<evidence type="ECO:0000313" key="1">
    <source>
        <dbReference type="EMBL" id="SHE49305.1"/>
    </source>
</evidence>
<protein>
    <submittedName>
        <fullName evidence="1">Uncharacterized protein</fullName>
    </submittedName>
</protein>
<gene>
    <name evidence="1" type="ORF">SAMN02745784_00913</name>
</gene>
<dbReference type="STRING" id="1123404.SAMN02745784_00913"/>
<name>A0A1M4TXX5_9FIRM</name>
<dbReference type="Proteomes" id="UP000184114">
    <property type="component" value="Unassembled WGS sequence"/>
</dbReference>
<sequence length="166" mass="19161">MKKLNKKIGNILGTGAILSVGILIRRIAGRKTQNISELADRDFDFAKTKGKESALPKEDFGTKDKEENFLELEDDLDLFMDEYLKEEIKTEEEKQEEFREVSIKALDVLLKEVLSISETLSQIEMEVKKQGKYKEPAEELEKVKEEIISLWEHIEALSNNKEKDRG</sequence>
<proteinExistence type="predicted"/>
<dbReference type="GeneID" id="90996250"/>
<keyword evidence="2" id="KW-1185">Reference proteome</keyword>
<dbReference type="AlphaFoldDB" id="A0A1M4TXX5"/>
<dbReference type="RefSeq" id="WP_072973588.1">
    <property type="nucleotide sequence ID" value="NZ_FQTY01000002.1"/>
</dbReference>
<accession>A0A1M4TXX5</accession>
<dbReference type="EMBL" id="FQTY01000002">
    <property type="protein sequence ID" value="SHE49305.1"/>
    <property type="molecule type" value="Genomic_DNA"/>
</dbReference>
<organism evidence="1 2">
    <name type="scientific">Tissierella praeacuta DSM 18095</name>
    <dbReference type="NCBI Taxonomy" id="1123404"/>
    <lineage>
        <taxon>Bacteria</taxon>
        <taxon>Bacillati</taxon>
        <taxon>Bacillota</taxon>
        <taxon>Tissierellia</taxon>
        <taxon>Tissierellales</taxon>
        <taxon>Tissierellaceae</taxon>
        <taxon>Tissierella</taxon>
    </lineage>
</organism>
<evidence type="ECO:0000313" key="2">
    <source>
        <dbReference type="Proteomes" id="UP000184114"/>
    </source>
</evidence>
<reference evidence="2" key="1">
    <citation type="submission" date="2016-11" db="EMBL/GenBank/DDBJ databases">
        <authorList>
            <person name="Varghese N."/>
            <person name="Submissions S."/>
        </authorList>
    </citation>
    <scope>NUCLEOTIDE SEQUENCE [LARGE SCALE GENOMIC DNA]</scope>
    <source>
        <strain evidence="2">DSM 18095</strain>
    </source>
</reference>